<feature type="signal peptide" evidence="1">
    <location>
        <begin position="1"/>
        <end position="16"/>
    </location>
</feature>
<gene>
    <name evidence="2" type="ORF">KIPB_012627</name>
</gene>
<evidence type="ECO:0000256" key="1">
    <source>
        <dbReference type="SAM" id="SignalP"/>
    </source>
</evidence>
<feature type="chain" id="PRO_5039928270" description="Secreted protein" evidence="1">
    <location>
        <begin position="17"/>
        <end position="139"/>
    </location>
</feature>
<proteinExistence type="predicted"/>
<evidence type="ECO:0000313" key="2">
    <source>
        <dbReference type="EMBL" id="GIQ89997.1"/>
    </source>
</evidence>
<comment type="caution">
    <text evidence="2">The sequence shown here is derived from an EMBL/GenBank/DDBJ whole genome shotgun (WGS) entry which is preliminary data.</text>
</comment>
<sequence>MRVLLVGLLLFAAVFASIDDTGLYLDDPSAHHLIMAVDAAIAELQSVSDFDTLSGMVTGASCGDCAVEWSTQQHQWPHLAEFINDDSNMLWNLLVRGTDGDASVFPLGFVSPATEGVPYATLPTTAAALEVRVFSQCLC</sequence>
<accession>A0A9K3GNZ5</accession>
<evidence type="ECO:0008006" key="4">
    <source>
        <dbReference type="Google" id="ProtNLM"/>
    </source>
</evidence>
<organism evidence="2 3">
    <name type="scientific">Kipferlia bialata</name>
    <dbReference type="NCBI Taxonomy" id="797122"/>
    <lineage>
        <taxon>Eukaryota</taxon>
        <taxon>Metamonada</taxon>
        <taxon>Carpediemonas-like organisms</taxon>
        <taxon>Kipferlia</taxon>
    </lineage>
</organism>
<reference evidence="2 3" key="1">
    <citation type="journal article" date="2018" name="PLoS ONE">
        <title>The draft genome of Kipferlia bialata reveals reductive genome evolution in fornicate parasites.</title>
        <authorList>
            <person name="Tanifuji G."/>
            <person name="Takabayashi S."/>
            <person name="Kume K."/>
            <person name="Takagi M."/>
            <person name="Nakayama T."/>
            <person name="Kamikawa R."/>
            <person name="Inagaki Y."/>
            <person name="Hashimoto T."/>
        </authorList>
    </citation>
    <scope>NUCLEOTIDE SEQUENCE [LARGE SCALE GENOMIC DNA]</scope>
    <source>
        <strain evidence="2">NY0173</strain>
    </source>
</reference>
<dbReference type="EMBL" id="BDIP01005653">
    <property type="protein sequence ID" value="GIQ89997.1"/>
    <property type="molecule type" value="Genomic_DNA"/>
</dbReference>
<name>A0A9K3GNZ5_9EUKA</name>
<protein>
    <recommendedName>
        <fullName evidence="4">Secreted protein</fullName>
    </recommendedName>
</protein>
<keyword evidence="3" id="KW-1185">Reference proteome</keyword>
<evidence type="ECO:0000313" key="3">
    <source>
        <dbReference type="Proteomes" id="UP000265618"/>
    </source>
</evidence>
<dbReference type="Proteomes" id="UP000265618">
    <property type="component" value="Unassembled WGS sequence"/>
</dbReference>
<dbReference type="AlphaFoldDB" id="A0A9K3GNZ5"/>
<keyword evidence="1" id="KW-0732">Signal</keyword>